<reference evidence="1" key="1">
    <citation type="journal article" date="2015" name="Nature">
        <title>Complex archaea that bridge the gap between prokaryotes and eukaryotes.</title>
        <authorList>
            <person name="Spang A."/>
            <person name="Saw J.H."/>
            <person name="Jorgensen S.L."/>
            <person name="Zaremba-Niedzwiedzka K."/>
            <person name="Martijn J."/>
            <person name="Lind A.E."/>
            <person name="van Eijk R."/>
            <person name="Schleper C."/>
            <person name="Guy L."/>
            <person name="Ettema T.J."/>
        </authorList>
    </citation>
    <scope>NUCLEOTIDE SEQUENCE</scope>
</reference>
<evidence type="ECO:0008006" key="2">
    <source>
        <dbReference type="Google" id="ProtNLM"/>
    </source>
</evidence>
<comment type="caution">
    <text evidence="1">The sequence shown here is derived from an EMBL/GenBank/DDBJ whole genome shotgun (WGS) entry which is preliminary data.</text>
</comment>
<sequence length="129" mass="15326">MIINKITEKEEEYLKKKFEAFDTLLENKKEALGYMKKDATLFAYFFFKNDMGTRFKALSWQDKYFNSKSHRRLLCCARQIGKSTVAGIDSLHKAYFNPGFTILTVSRTKEQAMELVYRMRRFLNTSRFT</sequence>
<dbReference type="AlphaFoldDB" id="A0A0F9AR55"/>
<proteinExistence type="predicted"/>
<accession>A0A0F9AR55</accession>
<dbReference type="InterPro" id="IPR027417">
    <property type="entry name" value="P-loop_NTPase"/>
</dbReference>
<gene>
    <name evidence="1" type="ORF">LCGC14_2539540</name>
</gene>
<organism evidence="1">
    <name type="scientific">marine sediment metagenome</name>
    <dbReference type="NCBI Taxonomy" id="412755"/>
    <lineage>
        <taxon>unclassified sequences</taxon>
        <taxon>metagenomes</taxon>
        <taxon>ecological metagenomes</taxon>
    </lineage>
</organism>
<feature type="non-terminal residue" evidence="1">
    <location>
        <position position="129"/>
    </location>
</feature>
<dbReference type="EMBL" id="LAZR01041410">
    <property type="protein sequence ID" value="KKL12064.1"/>
    <property type="molecule type" value="Genomic_DNA"/>
</dbReference>
<evidence type="ECO:0000313" key="1">
    <source>
        <dbReference type="EMBL" id="KKL12064.1"/>
    </source>
</evidence>
<protein>
    <recommendedName>
        <fullName evidence="2">Terminase large subunit gp17-like C-terminal domain-containing protein</fullName>
    </recommendedName>
</protein>
<dbReference type="Gene3D" id="3.40.50.300">
    <property type="entry name" value="P-loop containing nucleotide triphosphate hydrolases"/>
    <property type="match status" value="1"/>
</dbReference>
<name>A0A0F9AR55_9ZZZZ</name>